<evidence type="ECO:0000313" key="3">
    <source>
        <dbReference type="Proteomes" id="UP000044071"/>
    </source>
</evidence>
<dbReference type="AlphaFoldDB" id="A0A078KNS3"/>
<dbReference type="RefSeq" id="WP_043873637.1">
    <property type="nucleotide sequence ID" value="NZ_CCVW01000001.1"/>
</dbReference>
<evidence type="ECO:0000313" key="2">
    <source>
        <dbReference type="EMBL" id="CDZ75995.1"/>
    </source>
</evidence>
<dbReference type="EMBL" id="CCSB01000001">
    <property type="protein sequence ID" value="CDZ75995.1"/>
    <property type="molecule type" value="Genomic_DNA"/>
</dbReference>
<feature type="active site" description="Charge relay system" evidence="1">
    <location>
        <position position="243"/>
    </location>
</feature>
<name>A0A078KNS3_9GAMM</name>
<accession>A0A078KNS3</accession>
<dbReference type="InterPro" id="IPR029058">
    <property type="entry name" value="AB_hydrolase_fold"/>
</dbReference>
<dbReference type="InterPro" id="IPR008886">
    <property type="entry name" value="UPF0227/Esterase_YqiA"/>
</dbReference>
<dbReference type="ESTHER" id="9gamm-a0a078kns3">
    <property type="family name" value="CarbLipBact_2"/>
</dbReference>
<dbReference type="OrthoDB" id="9786110at2"/>
<protein>
    <submittedName>
        <fullName evidence="2">Thermostable monoacylglycerol lipase</fullName>
    </submittedName>
</protein>
<feature type="active site" description="Charge relay system" evidence="1">
    <location>
        <position position="215"/>
    </location>
</feature>
<evidence type="ECO:0000256" key="1">
    <source>
        <dbReference type="PIRSR" id="PIRSR017388-1"/>
    </source>
</evidence>
<sequence>MNIDAFRCMRSGIQLNTLNQQDAPLLAAIEQRNGKKQRALLLIHGFSSSPAVYRLFLPMLSQTYDAVFCPVLIGHAESIDSFAKATADAWLEQVEQTYQHLATQYTRVEVLGLSLGGLLACHLSQRFDLPHLYLLAPAIDLQLSLNNSIKLAKTLNWLGFRRIRAKAGNLYTTERCEIAYRQLPITTIIEMLTLAKQFEFRLPSCPTDLFLGRYDKVVSSKRVADRFADHDHINIHWLANSAHVLPLDGDVDYILECIKQKL</sequence>
<feature type="active site" description="Nucleophile" evidence="1">
    <location>
        <position position="114"/>
    </location>
</feature>
<dbReference type="eggNOG" id="COG1647">
    <property type="taxonomic scope" value="Bacteria"/>
</dbReference>
<dbReference type="Pfam" id="PF05728">
    <property type="entry name" value="UPF0227"/>
    <property type="match status" value="1"/>
</dbReference>
<dbReference type="Proteomes" id="UP000044071">
    <property type="component" value="Unassembled WGS sequence"/>
</dbReference>
<proteinExistence type="predicted"/>
<dbReference type="SUPFAM" id="SSF53474">
    <property type="entry name" value="alpha/beta-Hydrolases"/>
    <property type="match status" value="1"/>
</dbReference>
<dbReference type="PIRSF" id="PIRSF017388">
    <property type="entry name" value="Esterase_lipase"/>
    <property type="match status" value="1"/>
</dbReference>
<reference evidence="2 3" key="1">
    <citation type="submission" date="2014-06" db="EMBL/GenBank/DDBJ databases">
        <authorList>
            <person name="Urmite Genomes Urmite Genomes"/>
        </authorList>
    </citation>
    <scope>NUCLEOTIDE SEQUENCE [LARGE SCALE GENOMIC DNA]</scope>
</reference>
<keyword evidence="3" id="KW-1185">Reference proteome</keyword>
<gene>
    <name evidence="2" type="ORF">BN59_00259</name>
</gene>
<dbReference type="InterPro" id="IPR012354">
    <property type="entry name" value="Esterase_lipase"/>
</dbReference>
<organism evidence="2 3">
    <name type="scientific">Legionella massiliensis</name>
    <dbReference type="NCBI Taxonomy" id="1034943"/>
    <lineage>
        <taxon>Bacteria</taxon>
        <taxon>Pseudomonadati</taxon>
        <taxon>Pseudomonadota</taxon>
        <taxon>Gammaproteobacteria</taxon>
        <taxon>Legionellales</taxon>
        <taxon>Legionellaceae</taxon>
        <taxon>Legionella</taxon>
    </lineage>
</organism>
<dbReference type="Gene3D" id="3.40.50.1820">
    <property type="entry name" value="alpha/beta hydrolase"/>
    <property type="match status" value="1"/>
</dbReference>
<dbReference type="GO" id="GO:0052689">
    <property type="term" value="F:carboxylic ester hydrolase activity"/>
    <property type="evidence" value="ECO:0007669"/>
    <property type="project" value="InterPro"/>
</dbReference>
<dbReference type="STRING" id="1034943.BN59_00259"/>